<dbReference type="InterPro" id="IPR054190">
    <property type="entry name" value="DUF6895"/>
</dbReference>
<comment type="caution">
    <text evidence="2">The sequence shown here is derived from an EMBL/GenBank/DDBJ whole genome shotgun (WGS) entry which is preliminary data.</text>
</comment>
<dbReference type="EMBL" id="PTQV01000019">
    <property type="protein sequence ID" value="RJP83663.1"/>
    <property type="molecule type" value="Genomic_DNA"/>
</dbReference>
<name>A0A3A4S4Q2_9STRE</name>
<dbReference type="AlphaFoldDB" id="A0A3A4S4Q2"/>
<organism evidence="2 3">
    <name type="scientific">Streptococcus pseudopneumoniae</name>
    <dbReference type="NCBI Taxonomy" id="257758"/>
    <lineage>
        <taxon>Bacteria</taxon>
        <taxon>Bacillati</taxon>
        <taxon>Bacillota</taxon>
        <taxon>Bacilli</taxon>
        <taxon>Lactobacillales</taxon>
        <taxon>Streptococcaceae</taxon>
        <taxon>Streptococcus</taxon>
    </lineage>
</organism>
<gene>
    <name evidence="2" type="ORF">C5O68_03050</name>
</gene>
<dbReference type="Pfam" id="PF21836">
    <property type="entry name" value="DUF6895"/>
    <property type="match status" value="1"/>
</dbReference>
<reference evidence="3" key="1">
    <citation type="submission" date="2018-02" db="EMBL/GenBank/DDBJ databases">
        <authorList>
            <person name="Handem S."/>
        </authorList>
    </citation>
    <scope>NUCLEOTIDE SEQUENCE [LARGE SCALE GENOMIC DNA]</scope>
    <source>
        <strain evidence="3">Spain939</strain>
    </source>
</reference>
<accession>A0A3A4S4Q2</accession>
<evidence type="ECO:0000313" key="3">
    <source>
        <dbReference type="Proteomes" id="UP000266144"/>
    </source>
</evidence>
<evidence type="ECO:0000313" key="2">
    <source>
        <dbReference type="EMBL" id="RJP83663.1"/>
    </source>
</evidence>
<dbReference type="RefSeq" id="WP_119942165.1">
    <property type="nucleotide sequence ID" value="NZ_JACSYZ010000001.1"/>
</dbReference>
<evidence type="ECO:0000259" key="1">
    <source>
        <dbReference type="Pfam" id="PF21836"/>
    </source>
</evidence>
<proteinExistence type="predicted"/>
<protein>
    <recommendedName>
        <fullName evidence="1">DUF6895 domain-containing protein</fullName>
    </recommendedName>
</protein>
<dbReference type="Proteomes" id="UP000266144">
    <property type="component" value="Unassembled WGS sequence"/>
</dbReference>
<sequence length="348" mass="41278">MVTGMDRFFLSLNKVEDWIDNHLPYFYKNKKSLLEYHQMTLYGDRVDMKSVDILLKCYNSQYQSLNNLMNSDEIYYRKIEYLALMSLKDYRNSREYRLKILNLFNSGFLHQLLLGDIPLDILLSREHLYAITHDIFYTSIFSKDKSIFENIDQNKLSSILELSLLISIKRKDIDVIMELMCCLSILNIPISDYILEISVSILANSQVDNGFFIYDEDRPLLDKIEDFFPKVYHTTLVANILNKLIKNNMNYSELFLSKATEVKPDRALELLQNITVESIDLLYEKMKNDSEEYSYRIEKLKTYKEIIAVYILIHLFYENIKTVEKLLVIYERVGGEVKLFRNRLIELL</sequence>
<feature type="domain" description="DUF6895" evidence="1">
    <location>
        <begin position="109"/>
        <end position="239"/>
    </location>
</feature>